<dbReference type="Proteomes" id="UP000001108">
    <property type="component" value="Chromosome"/>
</dbReference>
<protein>
    <submittedName>
        <fullName evidence="1">Uncharacterized protein</fullName>
    </submittedName>
</protein>
<name>A6U942_SINMW</name>
<sequence>MAGHAIAGGGISVSVENFTQDRRVAKAVLKVTNNLGKPASNVFVDCAFLNEEKKAVDVSSALIERIPTNDHAYDKASIVTDHDVKYIECRVAKFD</sequence>
<reference evidence="1 2" key="2">
    <citation type="journal article" date="2010" name="Stand. Genomic Sci.">
        <title>Complete genome sequence of the Medicago microsymbiont Ensifer (Sinorhizobium) medicae strain WSM419.</title>
        <authorList>
            <person name="Reeve W."/>
            <person name="Chain P."/>
            <person name="O'Hara G."/>
            <person name="Ardley J."/>
            <person name="Nandesena K."/>
            <person name="Brau L."/>
            <person name="Tiwari R."/>
            <person name="Malfatti S."/>
            <person name="Kiss H."/>
            <person name="Lapidus A."/>
            <person name="Copeland A."/>
            <person name="Nolan M."/>
            <person name="Land M."/>
            <person name="Hauser L."/>
            <person name="Chang Y.J."/>
            <person name="Ivanova N."/>
            <person name="Mavromatis K."/>
            <person name="Markowitz V."/>
            <person name="Kyrpides N."/>
            <person name="Gollagher M."/>
            <person name="Yates R."/>
            <person name="Dilworth M."/>
            <person name="Howieson J."/>
        </authorList>
    </citation>
    <scope>NUCLEOTIDE SEQUENCE [LARGE SCALE GENOMIC DNA]</scope>
    <source>
        <strain evidence="1 2">WSM419</strain>
    </source>
</reference>
<gene>
    <name evidence="1" type="ordered locus">Smed_1322</name>
</gene>
<organism evidence="1 2">
    <name type="scientific">Sinorhizobium medicae (strain WSM419)</name>
    <name type="common">Ensifer medicae</name>
    <dbReference type="NCBI Taxonomy" id="366394"/>
    <lineage>
        <taxon>Bacteria</taxon>
        <taxon>Pseudomonadati</taxon>
        <taxon>Pseudomonadota</taxon>
        <taxon>Alphaproteobacteria</taxon>
        <taxon>Hyphomicrobiales</taxon>
        <taxon>Rhizobiaceae</taxon>
        <taxon>Sinorhizobium/Ensifer group</taxon>
        <taxon>Sinorhizobium</taxon>
    </lineage>
</organism>
<evidence type="ECO:0000313" key="2">
    <source>
        <dbReference type="Proteomes" id="UP000001108"/>
    </source>
</evidence>
<dbReference type="AlphaFoldDB" id="A6U942"/>
<dbReference type="PATRIC" id="fig|366394.8.peg.4453"/>
<accession>A6U942</accession>
<dbReference type="STRING" id="366394.Smed_1322"/>
<reference evidence="2" key="1">
    <citation type="submission" date="2007-06" db="EMBL/GenBank/DDBJ databases">
        <title>Complete sequence of Sinorhizobium medicae WSM419 chromosome.</title>
        <authorList>
            <consortium name="US DOE Joint Genome Institute"/>
            <person name="Copeland A."/>
            <person name="Lucas S."/>
            <person name="Lapidus A."/>
            <person name="Barry K."/>
            <person name="Glavina del Rio T."/>
            <person name="Dalin E."/>
            <person name="Tice H."/>
            <person name="Pitluck S."/>
            <person name="Chain P."/>
            <person name="Malfatti S."/>
            <person name="Shin M."/>
            <person name="Vergez L."/>
            <person name="Schmutz J."/>
            <person name="Larimer F."/>
            <person name="Land M."/>
            <person name="Hauser L."/>
            <person name="Kyrpides N."/>
            <person name="Mikhailova N."/>
            <person name="Reeve W.G."/>
            <person name="Richardson P."/>
        </authorList>
    </citation>
    <scope>NUCLEOTIDE SEQUENCE [LARGE SCALE GENOMIC DNA]</scope>
    <source>
        <strain evidence="2">WSM419</strain>
    </source>
</reference>
<proteinExistence type="predicted"/>
<dbReference type="EMBL" id="CP000738">
    <property type="protein sequence ID" value="ABR60172.1"/>
    <property type="molecule type" value="Genomic_DNA"/>
</dbReference>
<dbReference type="HOGENOM" id="CLU_2371268_0_0_5"/>
<dbReference type="OrthoDB" id="9886427at2"/>
<evidence type="ECO:0000313" key="1">
    <source>
        <dbReference type="EMBL" id="ABR60172.1"/>
    </source>
</evidence>
<dbReference type="KEGG" id="smd:Smed_1322"/>